<keyword evidence="3 11" id="KW-0808">Transferase</keyword>
<feature type="binding site" evidence="11">
    <location>
        <position position="88"/>
    </location>
    <ligand>
        <name>S-adenosyl-L-methionine</name>
        <dbReference type="ChEBI" id="CHEBI:59789"/>
    </ligand>
</feature>
<dbReference type="EMBL" id="JBHRYJ010000001">
    <property type="protein sequence ID" value="MFC3673918.1"/>
    <property type="molecule type" value="Genomic_DNA"/>
</dbReference>
<dbReference type="PIRSF" id="PIRSF005461">
    <property type="entry name" value="23S_rRNA_mtase"/>
    <property type="match status" value="1"/>
</dbReference>
<evidence type="ECO:0000256" key="9">
    <source>
        <dbReference type="ARBA" id="ARBA00042745"/>
    </source>
</evidence>
<keyword evidence="2 11" id="KW-0489">Methyltransferase</keyword>
<comment type="catalytic activity">
    <reaction evidence="10 11">
        <text>uridine(2552) in 23S rRNA + S-adenosyl-L-methionine = 2'-O-methyluridine(2552) in 23S rRNA + S-adenosyl-L-homocysteine + H(+)</text>
        <dbReference type="Rhea" id="RHEA:42720"/>
        <dbReference type="Rhea" id="RHEA-COMP:10202"/>
        <dbReference type="Rhea" id="RHEA-COMP:10203"/>
        <dbReference type="ChEBI" id="CHEBI:15378"/>
        <dbReference type="ChEBI" id="CHEBI:57856"/>
        <dbReference type="ChEBI" id="CHEBI:59789"/>
        <dbReference type="ChEBI" id="CHEBI:65315"/>
        <dbReference type="ChEBI" id="CHEBI:74478"/>
        <dbReference type="EC" id="2.1.1.166"/>
    </reaction>
</comment>
<dbReference type="PANTHER" id="PTHR10920:SF18">
    <property type="entry name" value="RRNA METHYLTRANSFERASE 2, MITOCHONDRIAL"/>
    <property type="match status" value="1"/>
</dbReference>
<dbReference type="HAMAP" id="MF_01547">
    <property type="entry name" value="RNA_methyltr_E"/>
    <property type="match status" value="1"/>
</dbReference>
<keyword evidence="1 11" id="KW-0698">rRNA processing</keyword>
<protein>
    <recommendedName>
        <fullName evidence="7 11">Ribosomal RNA large subunit methyltransferase E</fullName>
        <ecNumber evidence="6 11">2.1.1.166</ecNumber>
    </recommendedName>
    <alternativeName>
        <fullName evidence="9 11">23S rRNA Um2552 methyltransferase</fullName>
    </alternativeName>
    <alternativeName>
        <fullName evidence="8 11">rRNA (uridine-2'-O-)-methyltransferase</fullName>
    </alternativeName>
</protein>
<evidence type="ECO:0000256" key="8">
    <source>
        <dbReference type="ARBA" id="ARBA00041995"/>
    </source>
</evidence>
<evidence type="ECO:0000259" key="13">
    <source>
        <dbReference type="Pfam" id="PF01728"/>
    </source>
</evidence>
<dbReference type="InterPro" id="IPR029063">
    <property type="entry name" value="SAM-dependent_MTases_sf"/>
</dbReference>
<dbReference type="GO" id="GO:0008168">
    <property type="term" value="F:methyltransferase activity"/>
    <property type="evidence" value="ECO:0007669"/>
    <property type="project" value="UniProtKB-KW"/>
</dbReference>
<dbReference type="GO" id="GO:0032259">
    <property type="term" value="P:methylation"/>
    <property type="evidence" value="ECO:0007669"/>
    <property type="project" value="UniProtKB-KW"/>
</dbReference>
<dbReference type="Pfam" id="PF01728">
    <property type="entry name" value="FtsJ"/>
    <property type="match status" value="1"/>
</dbReference>
<dbReference type="InterPro" id="IPR050082">
    <property type="entry name" value="RNA_methyltr_RlmE"/>
</dbReference>
<dbReference type="Proteomes" id="UP001595711">
    <property type="component" value="Unassembled WGS sequence"/>
</dbReference>
<feature type="binding site" evidence="11">
    <location>
        <position position="110"/>
    </location>
    <ligand>
        <name>S-adenosyl-L-methionine</name>
        <dbReference type="ChEBI" id="CHEBI:59789"/>
    </ligand>
</feature>
<proteinExistence type="inferred from homology"/>
<gene>
    <name evidence="11" type="primary">rlmE</name>
    <name evidence="11" type="synonym">ftsJ</name>
    <name evidence="11" type="synonym">rrmJ</name>
    <name evidence="14" type="ORF">ACFOOQ_00075</name>
</gene>
<comment type="function">
    <text evidence="5 11">Specifically methylates the uridine in position 2552 of 23S rRNA at the 2'-O position of the ribose in the fully assembled 50S ribosomal subunit.</text>
</comment>
<comment type="similarity">
    <text evidence="11">Belongs to the class I-like SAM-binding methyltransferase superfamily. RNA methyltransferase RlmE family.</text>
</comment>
<feature type="binding site" evidence="11">
    <location>
        <position position="126"/>
    </location>
    <ligand>
        <name>S-adenosyl-L-methionine</name>
        <dbReference type="ChEBI" id="CHEBI:59789"/>
    </ligand>
</feature>
<reference evidence="15" key="1">
    <citation type="journal article" date="2019" name="Int. J. Syst. Evol. Microbiol.">
        <title>The Global Catalogue of Microorganisms (GCM) 10K type strain sequencing project: providing services to taxonomists for standard genome sequencing and annotation.</title>
        <authorList>
            <consortium name="The Broad Institute Genomics Platform"/>
            <consortium name="The Broad Institute Genome Sequencing Center for Infectious Disease"/>
            <person name="Wu L."/>
            <person name="Ma J."/>
        </authorList>
    </citation>
    <scope>NUCLEOTIDE SEQUENCE [LARGE SCALE GENOMIC DNA]</scope>
    <source>
        <strain evidence="15">KCTC 42182</strain>
    </source>
</reference>
<feature type="binding site" evidence="11">
    <location>
        <position position="150"/>
    </location>
    <ligand>
        <name>S-adenosyl-L-methionine</name>
        <dbReference type="ChEBI" id="CHEBI:59789"/>
    </ligand>
</feature>
<organism evidence="14 15">
    <name type="scientific">Ferrovibrio xuzhouensis</name>
    <dbReference type="NCBI Taxonomy" id="1576914"/>
    <lineage>
        <taxon>Bacteria</taxon>
        <taxon>Pseudomonadati</taxon>
        <taxon>Pseudomonadota</taxon>
        <taxon>Alphaproteobacteria</taxon>
        <taxon>Rhodospirillales</taxon>
        <taxon>Rhodospirillaceae</taxon>
        <taxon>Ferrovibrio</taxon>
    </lineage>
</organism>
<feature type="domain" description="Ribosomal RNA methyltransferase FtsJ" evidence="13">
    <location>
        <begin position="54"/>
        <end position="233"/>
    </location>
</feature>
<evidence type="ECO:0000256" key="1">
    <source>
        <dbReference type="ARBA" id="ARBA00022552"/>
    </source>
</evidence>
<dbReference type="Gene3D" id="3.40.50.150">
    <property type="entry name" value="Vaccinia Virus protein VP39"/>
    <property type="match status" value="1"/>
</dbReference>
<dbReference type="CDD" id="cd02440">
    <property type="entry name" value="AdoMet_MTases"/>
    <property type="match status" value="1"/>
</dbReference>
<evidence type="ECO:0000256" key="5">
    <source>
        <dbReference type="ARBA" id="ARBA00037569"/>
    </source>
</evidence>
<dbReference type="RefSeq" id="WP_379719903.1">
    <property type="nucleotide sequence ID" value="NZ_JBHRYJ010000001.1"/>
</dbReference>
<evidence type="ECO:0000256" key="10">
    <source>
        <dbReference type="ARBA" id="ARBA00048970"/>
    </source>
</evidence>
<dbReference type="PANTHER" id="PTHR10920">
    <property type="entry name" value="RIBOSOMAL RNA METHYLTRANSFERASE"/>
    <property type="match status" value="1"/>
</dbReference>
<feature type="active site" description="Proton acceptor" evidence="11">
    <location>
        <position position="190"/>
    </location>
</feature>
<feature type="binding site" evidence="11">
    <location>
        <position position="86"/>
    </location>
    <ligand>
        <name>S-adenosyl-L-methionine</name>
        <dbReference type="ChEBI" id="CHEBI:59789"/>
    </ligand>
</feature>
<evidence type="ECO:0000256" key="2">
    <source>
        <dbReference type="ARBA" id="ARBA00022603"/>
    </source>
</evidence>
<keyword evidence="11" id="KW-0963">Cytoplasm</keyword>
<keyword evidence="4 11" id="KW-0949">S-adenosyl-L-methionine</keyword>
<dbReference type="InterPro" id="IPR002877">
    <property type="entry name" value="RNA_MeTrfase_FtsJ_dom"/>
</dbReference>
<feature type="compositionally biased region" description="Low complexity" evidence="12">
    <location>
        <begin position="1"/>
        <end position="11"/>
    </location>
</feature>
<evidence type="ECO:0000256" key="11">
    <source>
        <dbReference type="HAMAP-Rule" id="MF_01547"/>
    </source>
</evidence>
<feature type="region of interest" description="Disordered" evidence="12">
    <location>
        <begin position="1"/>
        <end position="20"/>
    </location>
</feature>
<evidence type="ECO:0000256" key="3">
    <source>
        <dbReference type="ARBA" id="ARBA00022679"/>
    </source>
</evidence>
<sequence>MTGSGENSGSPPGSPSHRARVRVKTARGRPLGSKLWLERQLNDPYVSAAKTAGYRSRAAWKLTELDDKYHLLRPGGRVVDLGAAPGGWTQVAVQRVKAGDKGGGFVLGVDINPVDPIPNATLMLQDFLSPGADQRVIEALGGKADVVLSDMAAPATGHRQTDHIRIMALCEAALDLAVRVLTPGGAFVAKVLRGGTENDLLNAMKRNFRTVRHVKPPASRSDSAESYVIATGFRGAEGENKP</sequence>
<comment type="subcellular location">
    <subcellularLocation>
        <location evidence="11">Cytoplasm</location>
    </subcellularLocation>
</comment>
<evidence type="ECO:0000256" key="6">
    <source>
        <dbReference type="ARBA" id="ARBA00038861"/>
    </source>
</evidence>
<keyword evidence="15" id="KW-1185">Reference proteome</keyword>
<evidence type="ECO:0000256" key="7">
    <source>
        <dbReference type="ARBA" id="ARBA00041129"/>
    </source>
</evidence>
<dbReference type="EC" id="2.1.1.166" evidence="6 11"/>
<name>A0ABV7VCM6_9PROT</name>
<evidence type="ECO:0000313" key="14">
    <source>
        <dbReference type="EMBL" id="MFC3673918.1"/>
    </source>
</evidence>
<dbReference type="InterPro" id="IPR015507">
    <property type="entry name" value="rRNA-MeTfrase_E"/>
</dbReference>
<comment type="caution">
    <text evidence="14">The sequence shown here is derived from an EMBL/GenBank/DDBJ whole genome shotgun (WGS) entry which is preliminary data.</text>
</comment>
<accession>A0ABV7VCM6</accession>
<evidence type="ECO:0000256" key="12">
    <source>
        <dbReference type="SAM" id="MobiDB-lite"/>
    </source>
</evidence>
<evidence type="ECO:0000256" key="4">
    <source>
        <dbReference type="ARBA" id="ARBA00022691"/>
    </source>
</evidence>
<evidence type="ECO:0000313" key="15">
    <source>
        <dbReference type="Proteomes" id="UP001595711"/>
    </source>
</evidence>
<dbReference type="SUPFAM" id="SSF53335">
    <property type="entry name" value="S-adenosyl-L-methionine-dependent methyltransferases"/>
    <property type="match status" value="1"/>
</dbReference>